<dbReference type="PRINTS" id="PR00013">
    <property type="entry name" value="FNTYPEII"/>
</dbReference>
<feature type="domain" description="Fibronectin type-II" evidence="7">
    <location>
        <begin position="18"/>
        <end position="66"/>
    </location>
</feature>
<comment type="similarity">
    <text evidence="2">Belongs to the seminal plasma protein family.</text>
</comment>
<dbReference type="GO" id="GO:0005576">
    <property type="term" value="C:extracellular region"/>
    <property type="evidence" value="ECO:0007669"/>
    <property type="project" value="UniProtKB-SubCell"/>
</dbReference>
<feature type="domain" description="Fibronectin type-II" evidence="7">
    <location>
        <begin position="159"/>
        <end position="207"/>
    </location>
</feature>
<feature type="domain" description="Fibronectin type-II" evidence="7">
    <location>
        <begin position="65"/>
        <end position="112"/>
    </location>
</feature>
<feature type="disulfide bond" evidence="6">
    <location>
        <begin position="178"/>
        <end position="205"/>
    </location>
</feature>
<evidence type="ECO:0000256" key="1">
    <source>
        <dbReference type="ARBA" id="ARBA00004613"/>
    </source>
</evidence>
<keyword evidence="5 6" id="KW-1015">Disulfide bond</keyword>
<dbReference type="InterPro" id="IPR051666">
    <property type="entry name" value="SP_Capacitation_Regulator"/>
</dbReference>
<reference evidence="8" key="2">
    <citation type="submission" date="2025-09" db="UniProtKB">
        <authorList>
            <consortium name="Ensembl"/>
        </authorList>
    </citation>
    <scope>IDENTIFICATION</scope>
</reference>
<keyword evidence="9" id="KW-1185">Reference proteome</keyword>
<dbReference type="InterPro" id="IPR013806">
    <property type="entry name" value="Kringle-like"/>
</dbReference>
<dbReference type="PROSITE" id="PS00023">
    <property type="entry name" value="FN2_1"/>
    <property type="match status" value="1"/>
</dbReference>
<name>A0A8D2KTE8_VARKO</name>
<dbReference type="Ensembl" id="ENSVKKT00000006004.1">
    <property type="protein sequence ID" value="ENSVKKP00000005844.1"/>
    <property type="gene ID" value="ENSVKKG00000004263.1"/>
</dbReference>
<evidence type="ECO:0000259" key="7">
    <source>
        <dbReference type="PROSITE" id="PS51092"/>
    </source>
</evidence>
<dbReference type="SMART" id="SM00059">
    <property type="entry name" value="FN2"/>
    <property type="match status" value="3"/>
</dbReference>
<protein>
    <recommendedName>
        <fullName evidence="7">Fibronectin type-II domain-containing protein</fullName>
    </recommendedName>
</protein>
<dbReference type="AlphaFoldDB" id="A0A8D2KTE8"/>
<dbReference type="Pfam" id="PF00040">
    <property type="entry name" value="fn2"/>
    <property type="match status" value="4"/>
</dbReference>
<evidence type="ECO:0000256" key="6">
    <source>
        <dbReference type="PROSITE-ProRule" id="PRU00479"/>
    </source>
</evidence>
<dbReference type="GO" id="GO:0048240">
    <property type="term" value="P:sperm capacitation"/>
    <property type="evidence" value="ECO:0007669"/>
    <property type="project" value="TreeGrafter"/>
</dbReference>
<dbReference type="GO" id="GO:0008201">
    <property type="term" value="F:heparin binding"/>
    <property type="evidence" value="ECO:0007669"/>
    <property type="project" value="TreeGrafter"/>
</dbReference>
<evidence type="ECO:0000256" key="3">
    <source>
        <dbReference type="ARBA" id="ARBA00022525"/>
    </source>
</evidence>
<keyword evidence="4" id="KW-0677">Repeat</keyword>
<feature type="disulfide bond" evidence="6">
    <location>
        <begin position="164"/>
        <end position="190"/>
    </location>
</feature>
<reference evidence="8" key="1">
    <citation type="submission" date="2025-08" db="UniProtKB">
        <authorList>
            <consortium name="Ensembl"/>
        </authorList>
    </citation>
    <scope>IDENTIFICATION</scope>
</reference>
<comment type="subcellular location">
    <subcellularLocation>
        <location evidence="1">Secreted</location>
    </subcellularLocation>
</comment>
<accession>A0A8D2KTE8</accession>
<sequence length="225" mass="25362">FGTEEKALLSCPAPILELPGQPCVFPFSYMGRTFFTCTNENTEDSRFWCATTGSYDLSKKWSYCADTSPCAFPFIYQGESYSTCKTDKKGGKLWCSLTSNYDEDRQWRYCDPSGPCASLSLLSGIHGIEGAGDNALWCATTDDYDRDTKWKVCALEGSSNGKPCIFPFIYRNETYYNCTTENSENGLFWCATTANYNQDKEWSYCPDENYNLPPLHLPSLSGECK</sequence>
<organism evidence="8 9">
    <name type="scientific">Varanus komodoensis</name>
    <name type="common">Komodo dragon</name>
    <dbReference type="NCBI Taxonomy" id="61221"/>
    <lineage>
        <taxon>Eukaryota</taxon>
        <taxon>Metazoa</taxon>
        <taxon>Chordata</taxon>
        <taxon>Craniata</taxon>
        <taxon>Vertebrata</taxon>
        <taxon>Euteleostomi</taxon>
        <taxon>Lepidosauria</taxon>
        <taxon>Squamata</taxon>
        <taxon>Bifurcata</taxon>
        <taxon>Unidentata</taxon>
        <taxon>Episquamata</taxon>
        <taxon>Toxicofera</taxon>
        <taxon>Anguimorpha</taxon>
        <taxon>Paleoanguimorpha</taxon>
        <taxon>Varanoidea</taxon>
        <taxon>Varanidae</taxon>
        <taxon>Varanus</taxon>
    </lineage>
</organism>
<feature type="disulfide bond" evidence="6">
    <location>
        <begin position="23"/>
        <end position="49"/>
    </location>
</feature>
<dbReference type="Gene3D" id="2.10.10.10">
    <property type="entry name" value="Fibronectin, type II, collagen-binding"/>
    <property type="match status" value="4"/>
</dbReference>
<dbReference type="Proteomes" id="UP000694545">
    <property type="component" value="Unplaced"/>
</dbReference>
<comment type="caution">
    <text evidence="6">Lacks conserved residue(s) required for the propagation of feature annotation.</text>
</comment>
<evidence type="ECO:0000256" key="4">
    <source>
        <dbReference type="ARBA" id="ARBA00022737"/>
    </source>
</evidence>
<keyword evidence="3" id="KW-0964">Secreted</keyword>
<dbReference type="PROSITE" id="PS51092">
    <property type="entry name" value="FN2_2"/>
    <property type="match status" value="3"/>
</dbReference>
<dbReference type="SUPFAM" id="SSF57440">
    <property type="entry name" value="Kringle-like"/>
    <property type="match status" value="4"/>
</dbReference>
<feature type="disulfide bond" evidence="6">
    <location>
        <begin position="37"/>
        <end position="64"/>
    </location>
</feature>
<dbReference type="PANTHER" id="PTHR22918:SF1">
    <property type="entry name" value="FIBRONECTIN TYPE-II DOMAIN-CONTAINING PROTEIN"/>
    <property type="match status" value="1"/>
</dbReference>
<dbReference type="GO" id="GO:0009986">
    <property type="term" value="C:cell surface"/>
    <property type="evidence" value="ECO:0007669"/>
    <property type="project" value="TreeGrafter"/>
</dbReference>
<evidence type="ECO:0000256" key="2">
    <source>
        <dbReference type="ARBA" id="ARBA00010011"/>
    </source>
</evidence>
<proteinExistence type="inferred from homology"/>
<dbReference type="InterPro" id="IPR000562">
    <property type="entry name" value="FN_type2_dom"/>
</dbReference>
<dbReference type="FunFam" id="2.10.10.10:FF:000011">
    <property type="entry name" value="Uncharacterized protein"/>
    <property type="match status" value="1"/>
</dbReference>
<evidence type="ECO:0000313" key="9">
    <source>
        <dbReference type="Proteomes" id="UP000694545"/>
    </source>
</evidence>
<dbReference type="InterPro" id="IPR036943">
    <property type="entry name" value="FN_type2_sf"/>
</dbReference>
<evidence type="ECO:0000256" key="5">
    <source>
        <dbReference type="ARBA" id="ARBA00023157"/>
    </source>
</evidence>
<dbReference type="CDD" id="cd00062">
    <property type="entry name" value="FN2"/>
    <property type="match status" value="3"/>
</dbReference>
<dbReference type="FunFam" id="2.10.10.10:FF:000003">
    <property type="entry name" value="binder of sperm protein homolog 1"/>
    <property type="match status" value="1"/>
</dbReference>
<dbReference type="PANTHER" id="PTHR22918">
    <property type="entry name" value="SEMINAL PLASMA PROTEIN"/>
    <property type="match status" value="1"/>
</dbReference>
<evidence type="ECO:0000313" key="8">
    <source>
        <dbReference type="Ensembl" id="ENSVKKP00000005844.1"/>
    </source>
</evidence>